<keyword evidence="2" id="KW-1185">Reference proteome</keyword>
<dbReference type="EMBL" id="CP015220">
    <property type="protein sequence ID" value="AMY22536.1"/>
    <property type="molecule type" value="Genomic_DNA"/>
</dbReference>
<dbReference type="PATRIC" id="fig|1653479.3.peg.1241"/>
<accession>A0A143QIA8</accession>
<name>A0A143QIA8_RHOFA</name>
<protein>
    <submittedName>
        <fullName evidence="1">Uncharacterized protein</fullName>
    </submittedName>
</protein>
<sequence>MELKVPRTRVVGFRDQALELANSCWAESGMEGRRASSYVPTVL</sequence>
<gene>
    <name evidence="1" type="ORF">A3Q41_01225</name>
</gene>
<evidence type="ECO:0000313" key="1">
    <source>
        <dbReference type="EMBL" id="AMY22536.1"/>
    </source>
</evidence>
<dbReference type="KEGG" id="rhs:A3Q41_01225"/>
<dbReference type="AlphaFoldDB" id="A0A143QIA8"/>
<proteinExistence type="predicted"/>
<reference evidence="2" key="2">
    <citation type="submission" date="2016-04" db="EMBL/GenBank/DDBJ databases">
        <title>Complete Genome and Plasmid Sequences for Rhodococcus fascians D188 and Draft Sequences for Rhodococcus spp. Isolates PBTS 1 and PBTS 2.</title>
        <authorList>
            <person name="Stamer R."/>
            <person name="Vereecke D."/>
            <person name="Zhang Y."/>
            <person name="Schilkey F."/>
            <person name="Devitt N."/>
            <person name="Randall J."/>
        </authorList>
    </citation>
    <scope>NUCLEOTIDE SEQUENCE [LARGE SCALE GENOMIC DNA]</scope>
    <source>
        <strain evidence="2">PBTS2</strain>
    </source>
</reference>
<evidence type="ECO:0000313" key="2">
    <source>
        <dbReference type="Proteomes" id="UP000076038"/>
    </source>
</evidence>
<dbReference type="Proteomes" id="UP000076038">
    <property type="component" value="Chromosome"/>
</dbReference>
<reference evidence="1 2" key="1">
    <citation type="journal article" date="2016" name="Genome Announc.">
        <title>Complete Genome and Plasmid Sequences for Rhodococcus fascians D188 and Draft Sequences for Rhodococcus Isolates PBTS 1 and PBTS 2.</title>
        <authorList>
            <person name="Stamler R.A."/>
            <person name="Vereecke D."/>
            <person name="Zhang Y."/>
            <person name="Schilkey F."/>
            <person name="Devitt N."/>
            <person name="Randall J.J."/>
        </authorList>
    </citation>
    <scope>NUCLEOTIDE SEQUENCE [LARGE SCALE GENOMIC DNA]</scope>
    <source>
        <strain evidence="1 2">PBTS2</strain>
    </source>
</reference>
<organism evidence="1 2">
    <name type="scientific">Rhodococcoides fascians</name>
    <name type="common">Rhodococcus fascians</name>
    <dbReference type="NCBI Taxonomy" id="1828"/>
    <lineage>
        <taxon>Bacteria</taxon>
        <taxon>Bacillati</taxon>
        <taxon>Actinomycetota</taxon>
        <taxon>Actinomycetes</taxon>
        <taxon>Mycobacteriales</taxon>
        <taxon>Nocardiaceae</taxon>
        <taxon>Rhodococcoides</taxon>
    </lineage>
</organism>